<feature type="transmembrane region" description="Helical" evidence="1">
    <location>
        <begin position="60"/>
        <end position="80"/>
    </location>
</feature>
<evidence type="ECO:0000313" key="3">
    <source>
        <dbReference type="Proteomes" id="UP001596494"/>
    </source>
</evidence>
<feature type="transmembrane region" description="Helical" evidence="1">
    <location>
        <begin position="30"/>
        <end position="48"/>
    </location>
</feature>
<dbReference type="Pfam" id="PF14158">
    <property type="entry name" value="YndJ"/>
    <property type="match status" value="1"/>
</dbReference>
<gene>
    <name evidence="2" type="ORF">ACFQMN_14665</name>
</gene>
<feature type="transmembrane region" description="Helical" evidence="1">
    <location>
        <begin position="120"/>
        <end position="142"/>
    </location>
</feature>
<feature type="transmembrane region" description="Helical" evidence="1">
    <location>
        <begin position="7"/>
        <end position="24"/>
    </location>
</feature>
<feature type="transmembrane region" description="Helical" evidence="1">
    <location>
        <begin position="154"/>
        <end position="172"/>
    </location>
</feature>
<keyword evidence="1" id="KW-0472">Membrane</keyword>
<dbReference type="Proteomes" id="UP001596494">
    <property type="component" value="Unassembled WGS sequence"/>
</dbReference>
<feature type="transmembrane region" description="Helical" evidence="1">
    <location>
        <begin position="280"/>
        <end position="297"/>
    </location>
</feature>
<comment type="caution">
    <text evidence="2">The sequence shown here is derived from an EMBL/GenBank/DDBJ whole genome shotgun (WGS) entry which is preliminary data.</text>
</comment>
<organism evidence="2 3">
    <name type="scientific">Halobacillus campisalis</name>
    <dbReference type="NCBI Taxonomy" id="435909"/>
    <lineage>
        <taxon>Bacteria</taxon>
        <taxon>Bacillati</taxon>
        <taxon>Bacillota</taxon>
        <taxon>Bacilli</taxon>
        <taxon>Bacillales</taxon>
        <taxon>Bacillaceae</taxon>
        <taxon>Halobacillus</taxon>
    </lineage>
</organism>
<protein>
    <submittedName>
        <fullName evidence="2">YndJ family protein</fullName>
    </submittedName>
</protein>
<keyword evidence="1" id="KW-0812">Transmembrane</keyword>
<proteinExistence type="predicted"/>
<dbReference type="EMBL" id="JBHTBY010000012">
    <property type="protein sequence ID" value="MFC7322115.1"/>
    <property type="molecule type" value="Genomic_DNA"/>
</dbReference>
<dbReference type="RefSeq" id="WP_289216923.1">
    <property type="nucleotide sequence ID" value="NZ_JAPVRC010000010.1"/>
</dbReference>
<feature type="transmembrane region" description="Helical" evidence="1">
    <location>
        <begin position="184"/>
        <end position="200"/>
    </location>
</feature>
<sequence>MKKPGLTMASAGVIIMFLWCVYIETTILDAALIFAFLILVPLLLEEIIQSPENNRAEQWIWNVMIGYLPFSGAGMLAASLPPGQKAGSWALLWLFFTLLIAFGGLMRLLGRGWFPVHETIIDIGLIYIAAGGVWFVLASGGMQPYTSQIHAVHFHYAGFVLLVLIGLFGRWLSAYKKTGTGRPYHVLGIGLALGPLFILNGSYQHFFGFLVTAGYVLLLVWLCLWWLWCSVEFKMWPKMALRIASLLLILTMGLSIMYRLGLEVNTYWLGVGSMTKWHGTFNAFVFSWLAVAAWRSIHPVKGYTYTNFPVSRLRIRGSSDHGSGWGGRHLYAEGLIHDLSSYQSVRFDPEGVQAEVRRFLEKTTDYKMGMTVRWRRGLNFIVVLIQRLRQRAGVNRIDLSSYLEVEGEVVPVHEGKDGRKNVKAWVRKNIDTNETMLTNYYSSHHHRGKTFINTAYPLPVGVITVVQILVNDGDGGLILSSSSKADRRGDEGVYLSFGNWTLRTFLCADFHVKTEHPGRLQGCYKIKLGRAALLNISYRIEKKENHLKLG</sequence>
<dbReference type="InterPro" id="IPR025450">
    <property type="entry name" value="YndJ-like"/>
</dbReference>
<feature type="transmembrane region" description="Helical" evidence="1">
    <location>
        <begin position="86"/>
        <end position="108"/>
    </location>
</feature>
<evidence type="ECO:0000313" key="2">
    <source>
        <dbReference type="EMBL" id="MFC7322115.1"/>
    </source>
</evidence>
<name>A0ABW2K7G2_9BACI</name>
<reference evidence="3" key="1">
    <citation type="journal article" date="2019" name="Int. J. Syst. Evol. Microbiol.">
        <title>The Global Catalogue of Microorganisms (GCM) 10K type strain sequencing project: providing services to taxonomists for standard genome sequencing and annotation.</title>
        <authorList>
            <consortium name="The Broad Institute Genomics Platform"/>
            <consortium name="The Broad Institute Genome Sequencing Center for Infectious Disease"/>
            <person name="Wu L."/>
            <person name="Ma J."/>
        </authorList>
    </citation>
    <scope>NUCLEOTIDE SEQUENCE [LARGE SCALE GENOMIC DNA]</scope>
    <source>
        <strain evidence="3">CCUG 73951</strain>
    </source>
</reference>
<evidence type="ECO:0000256" key="1">
    <source>
        <dbReference type="SAM" id="Phobius"/>
    </source>
</evidence>
<feature type="transmembrane region" description="Helical" evidence="1">
    <location>
        <begin position="240"/>
        <end position="260"/>
    </location>
</feature>
<keyword evidence="3" id="KW-1185">Reference proteome</keyword>
<feature type="transmembrane region" description="Helical" evidence="1">
    <location>
        <begin position="206"/>
        <end position="228"/>
    </location>
</feature>
<keyword evidence="1" id="KW-1133">Transmembrane helix</keyword>
<accession>A0ABW2K7G2</accession>